<dbReference type="Proteomes" id="UP000501534">
    <property type="component" value="Chromosome"/>
</dbReference>
<organism evidence="2 3">
    <name type="scientific">Usitatibacter rugosus</name>
    <dbReference type="NCBI Taxonomy" id="2732067"/>
    <lineage>
        <taxon>Bacteria</taxon>
        <taxon>Pseudomonadati</taxon>
        <taxon>Pseudomonadota</taxon>
        <taxon>Betaproteobacteria</taxon>
        <taxon>Nitrosomonadales</taxon>
        <taxon>Usitatibacteraceae</taxon>
        <taxon>Usitatibacter</taxon>
    </lineage>
</organism>
<keyword evidence="3" id="KW-1185">Reference proteome</keyword>
<protein>
    <submittedName>
        <fullName evidence="2">Uncharacterized protein</fullName>
    </submittedName>
</protein>
<dbReference type="RefSeq" id="WP_171092107.1">
    <property type="nucleotide sequence ID" value="NZ_CP053069.1"/>
</dbReference>
<sequence>MRRAIAAAILACALPAGAHTSDCSRQSGVGKARCERHEVMYKQCGAVKGEEHFACDRSYLLENPLKCEGYEGTEAARCTKEVTAFKACEANAGRAFMKCVRNATGESPMGH</sequence>
<accession>A0A6M4GW18</accession>
<dbReference type="EMBL" id="CP053069">
    <property type="protein sequence ID" value="QJR11078.1"/>
    <property type="molecule type" value="Genomic_DNA"/>
</dbReference>
<evidence type="ECO:0000256" key="1">
    <source>
        <dbReference type="SAM" id="SignalP"/>
    </source>
</evidence>
<feature type="chain" id="PRO_5026795318" evidence="1">
    <location>
        <begin position="19"/>
        <end position="111"/>
    </location>
</feature>
<gene>
    <name evidence="2" type="ORF">DSM104443_02149</name>
</gene>
<name>A0A6M4GW18_9PROT</name>
<reference evidence="2 3" key="1">
    <citation type="submission" date="2020-04" db="EMBL/GenBank/DDBJ databases">
        <title>Usitatibacter rugosus gen. nov., sp. nov. and Usitatibacter palustris sp. nov., novel members of Usitatibacteraceae fam. nov. within the order Nitrosomonadales isolated from soil.</title>
        <authorList>
            <person name="Huber K.J."/>
            <person name="Neumann-Schaal M."/>
            <person name="Geppert A."/>
            <person name="Luckner M."/>
            <person name="Wanner G."/>
            <person name="Overmann J."/>
        </authorList>
    </citation>
    <scope>NUCLEOTIDE SEQUENCE [LARGE SCALE GENOMIC DNA]</scope>
    <source>
        <strain evidence="2 3">0125_3</strain>
    </source>
</reference>
<proteinExistence type="predicted"/>
<dbReference type="AlphaFoldDB" id="A0A6M4GW18"/>
<evidence type="ECO:0000313" key="3">
    <source>
        <dbReference type="Proteomes" id="UP000501534"/>
    </source>
</evidence>
<feature type="signal peptide" evidence="1">
    <location>
        <begin position="1"/>
        <end position="18"/>
    </location>
</feature>
<evidence type="ECO:0000313" key="2">
    <source>
        <dbReference type="EMBL" id="QJR11078.1"/>
    </source>
</evidence>
<dbReference type="KEGG" id="uru:DSM104443_02149"/>
<keyword evidence="1" id="KW-0732">Signal</keyword>